<comment type="catalytic activity">
    <reaction evidence="5">
        <text>octanoate + ATP + CoA = octanoyl-CoA + AMP + diphosphate</text>
        <dbReference type="Rhea" id="RHEA:33631"/>
        <dbReference type="ChEBI" id="CHEBI:25646"/>
        <dbReference type="ChEBI" id="CHEBI:30616"/>
        <dbReference type="ChEBI" id="CHEBI:33019"/>
        <dbReference type="ChEBI" id="CHEBI:57287"/>
        <dbReference type="ChEBI" id="CHEBI:57386"/>
        <dbReference type="ChEBI" id="CHEBI:456215"/>
    </reaction>
</comment>
<dbReference type="Pfam" id="PF00501">
    <property type="entry name" value="AMP-binding"/>
    <property type="match status" value="1"/>
</dbReference>
<evidence type="ECO:0000256" key="2">
    <source>
        <dbReference type="ARBA" id="ARBA00022598"/>
    </source>
</evidence>
<dbReference type="OrthoDB" id="10253115at2759"/>
<feature type="domain" description="AMP-dependent synthetase/ligase" evidence="7">
    <location>
        <begin position="7"/>
        <end position="114"/>
    </location>
</feature>
<evidence type="ECO:0000256" key="5">
    <source>
        <dbReference type="ARBA" id="ARBA00047319"/>
    </source>
</evidence>
<dbReference type="Proteomes" id="UP000614601">
    <property type="component" value="Unassembled WGS sequence"/>
</dbReference>
<gene>
    <name evidence="8" type="ORF">BOKJ2_LOCUS3363</name>
</gene>
<dbReference type="AlphaFoldDB" id="A0A811K492"/>
<reference evidence="8" key="1">
    <citation type="submission" date="2020-09" db="EMBL/GenBank/DDBJ databases">
        <authorList>
            <person name="Kikuchi T."/>
        </authorList>
    </citation>
    <scope>NUCLEOTIDE SEQUENCE</scope>
    <source>
        <strain evidence="8">SH1</strain>
    </source>
</reference>
<dbReference type="SUPFAM" id="SSF56801">
    <property type="entry name" value="Acetyl-CoA synthetase-like"/>
    <property type="match status" value="1"/>
</dbReference>
<dbReference type="InterPro" id="IPR000873">
    <property type="entry name" value="AMP-dep_synth/lig_dom"/>
</dbReference>
<evidence type="ECO:0000313" key="9">
    <source>
        <dbReference type="Proteomes" id="UP000614601"/>
    </source>
</evidence>
<evidence type="ECO:0000256" key="6">
    <source>
        <dbReference type="ARBA" id="ARBA00048277"/>
    </source>
</evidence>
<dbReference type="PANTHER" id="PTHR43201">
    <property type="entry name" value="ACYL-COA SYNTHETASE"/>
    <property type="match status" value="1"/>
</dbReference>
<name>A0A811K492_9BILA</name>
<dbReference type="Gene3D" id="3.40.50.12780">
    <property type="entry name" value="N-terminal domain of ligase-like"/>
    <property type="match status" value="1"/>
</dbReference>
<dbReference type="PANTHER" id="PTHR43201:SF5">
    <property type="entry name" value="MEDIUM-CHAIN ACYL-COA LIGASE ACSF2, MITOCHONDRIAL"/>
    <property type="match status" value="1"/>
</dbReference>
<evidence type="ECO:0000313" key="8">
    <source>
        <dbReference type="EMBL" id="CAD5210776.1"/>
    </source>
</evidence>
<sequence length="194" mass="21774">MFVDVFRHADYNPRELQTLKKGIMAGSSCPPPLCDRLVKELGMYDFGIGYGSTELSPLTTFSRLSEPPMERINSVGYAFYHTEVCVVDKNGQVVERGEKGEVCSRGANVMKGYWNDEKETKQSIDQDGWYHTGDVGIMHSNGSLEICGRITDGIIRGGENIYPAEVEAYLFKHPDISTVQELTVYYGRLQTRTV</sequence>
<evidence type="ECO:0000259" key="7">
    <source>
        <dbReference type="Pfam" id="PF00501"/>
    </source>
</evidence>
<organism evidence="8 9">
    <name type="scientific">Bursaphelenchus okinawaensis</name>
    <dbReference type="NCBI Taxonomy" id="465554"/>
    <lineage>
        <taxon>Eukaryota</taxon>
        <taxon>Metazoa</taxon>
        <taxon>Ecdysozoa</taxon>
        <taxon>Nematoda</taxon>
        <taxon>Chromadorea</taxon>
        <taxon>Rhabditida</taxon>
        <taxon>Tylenchina</taxon>
        <taxon>Tylenchomorpha</taxon>
        <taxon>Aphelenchoidea</taxon>
        <taxon>Aphelenchoididae</taxon>
        <taxon>Bursaphelenchus</taxon>
    </lineage>
</organism>
<keyword evidence="9" id="KW-1185">Reference proteome</keyword>
<evidence type="ECO:0000256" key="1">
    <source>
        <dbReference type="ARBA" id="ARBA00006432"/>
    </source>
</evidence>
<keyword evidence="2" id="KW-0436">Ligase</keyword>
<dbReference type="Proteomes" id="UP000783686">
    <property type="component" value="Unassembled WGS sequence"/>
</dbReference>
<comment type="caution">
    <text evidence="8">The sequence shown here is derived from an EMBL/GenBank/DDBJ whole genome shotgun (WGS) entry which is preliminary data.</text>
</comment>
<dbReference type="EMBL" id="CAJFDH010000002">
    <property type="protein sequence ID" value="CAD5210776.1"/>
    <property type="molecule type" value="Genomic_DNA"/>
</dbReference>
<proteinExistence type="inferred from homology"/>
<comment type="catalytic activity">
    <reaction evidence="6">
        <text>a medium-chain fatty acid + ATP + CoA = a medium-chain fatty acyl-CoA + AMP + diphosphate</text>
        <dbReference type="Rhea" id="RHEA:48340"/>
        <dbReference type="ChEBI" id="CHEBI:30616"/>
        <dbReference type="ChEBI" id="CHEBI:33019"/>
        <dbReference type="ChEBI" id="CHEBI:57287"/>
        <dbReference type="ChEBI" id="CHEBI:59558"/>
        <dbReference type="ChEBI" id="CHEBI:90546"/>
        <dbReference type="ChEBI" id="CHEBI:456215"/>
        <dbReference type="EC" id="6.2.1.2"/>
    </reaction>
</comment>
<dbReference type="GO" id="GO:0031956">
    <property type="term" value="F:medium-chain fatty acid-CoA ligase activity"/>
    <property type="evidence" value="ECO:0007669"/>
    <property type="project" value="UniProtKB-EC"/>
</dbReference>
<dbReference type="GO" id="GO:0006631">
    <property type="term" value="P:fatty acid metabolic process"/>
    <property type="evidence" value="ECO:0007669"/>
    <property type="project" value="TreeGrafter"/>
</dbReference>
<dbReference type="EMBL" id="CAJFCW020000002">
    <property type="protein sequence ID" value="CAG9092053.1"/>
    <property type="molecule type" value="Genomic_DNA"/>
</dbReference>
<evidence type="ECO:0000256" key="3">
    <source>
        <dbReference type="ARBA" id="ARBA00037247"/>
    </source>
</evidence>
<accession>A0A811K492</accession>
<evidence type="ECO:0000256" key="4">
    <source>
        <dbReference type="ARBA" id="ARBA00039638"/>
    </source>
</evidence>
<protein>
    <recommendedName>
        <fullName evidence="4">Medium-chain acyl-CoA ligase ACSF2, mitochondrial</fullName>
    </recommendedName>
</protein>
<dbReference type="InterPro" id="IPR042099">
    <property type="entry name" value="ANL_N_sf"/>
</dbReference>
<comment type="function">
    <text evidence="3">Acyl-CoA synthases catalyze the initial reaction in fatty acid metabolism, by forming a thioester with CoA. Has some preference toward medium-chain substrates. Plays a role in adipocyte differentiation.</text>
</comment>
<comment type="similarity">
    <text evidence="1">Belongs to the ATP-dependent AMP-binding enzyme family.</text>
</comment>